<accession>A0A0E9X3Z5</accession>
<proteinExistence type="predicted"/>
<sequence length="118" mass="13504">MLKFPRSLLSLRRFHFVSALKDFPLRCVYTRPFCTCGLAAGSLPAALADNPPVRGGSDLNRGQAKLRSLLLRRLHFFAHRKEPQQDWSDEIQSHGQKNITKTWLWSSYNFLFSLVNAA</sequence>
<reference evidence="2" key="3">
    <citation type="submission" date="2021-01" db="EMBL/GenBank/DDBJ databases">
        <title>A chromosome-scale assembly of European eel, Anguilla anguilla.</title>
        <authorList>
            <person name="Henkel C."/>
            <person name="Jong-Raadsen S.A."/>
            <person name="Dufour S."/>
            <person name="Weltzien F.-A."/>
            <person name="Palstra A.P."/>
            <person name="Pelster B."/>
            <person name="Spaink H.P."/>
            <person name="Van Den Thillart G.E."/>
            <person name="Jansen H."/>
            <person name="Zahm M."/>
            <person name="Klopp C."/>
            <person name="Cedric C."/>
            <person name="Louis A."/>
            <person name="Berthelot C."/>
            <person name="Parey E."/>
            <person name="Roest Crollius H."/>
            <person name="Montfort J."/>
            <person name="Robinson-Rechavi M."/>
            <person name="Bucao C."/>
            <person name="Bouchez O."/>
            <person name="Gislard M."/>
            <person name="Lluch J."/>
            <person name="Milhes M."/>
            <person name="Lampietro C."/>
            <person name="Lopez Roques C."/>
            <person name="Donnadieu C."/>
            <person name="Braasch I."/>
            <person name="Desvignes T."/>
            <person name="Postlethwait J."/>
            <person name="Bobe J."/>
            <person name="Guiguen Y."/>
            <person name="Dirks R."/>
        </authorList>
    </citation>
    <scope>NUCLEOTIDE SEQUENCE</scope>
    <source>
        <strain evidence="2">Tag_6206</strain>
        <tissue evidence="2">Liver</tissue>
    </source>
</reference>
<reference evidence="1" key="1">
    <citation type="submission" date="2014-11" db="EMBL/GenBank/DDBJ databases">
        <authorList>
            <person name="Amaro Gonzalez C."/>
        </authorList>
    </citation>
    <scope>NUCLEOTIDE SEQUENCE</scope>
</reference>
<dbReference type="EMBL" id="GBXM01011967">
    <property type="protein sequence ID" value="JAH96610.1"/>
    <property type="molecule type" value="Transcribed_RNA"/>
</dbReference>
<keyword evidence="3" id="KW-1185">Reference proteome</keyword>
<evidence type="ECO:0000313" key="2">
    <source>
        <dbReference type="EMBL" id="KAG5842294.1"/>
    </source>
</evidence>
<dbReference type="EMBL" id="JAFIRN010000009">
    <property type="protein sequence ID" value="KAG5842294.1"/>
    <property type="molecule type" value="Genomic_DNA"/>
</dbReference>
<dbReference type="Proteomes" id="UP001044222">
    <property type="component" value="Chromosome 9"/>
</dbReference>
<evidence type="ECO:0000313" key="3">
    <source>
        <dbReference type="Proteomes" id="UP001044222"/>
    </source>
</evidence>
<evidence type="ECO:0000313" key="1">
    <source>
        <dbReference type="EMBL" id="JAH96610.1"/>
    </source>
</evidence>
<organism evidence="1">
    <name type="scientific">Anguilla anguilla</name>
    <name type="common">European freshwater eel</name>
    <name type="synonym">Muraena anguilla</name>
    <dbReference type="NCBI Taxonomy" id="7936"/>
    <lineage>
        <taxon>Eukaryota</taxon>
        <taxon>Metazoa</taxon>
        <taxon>Chordata</taxon>
        <taxon>Craniata</taxon>
        <taxon>Vertebrata</taxon>
        <taxon>Euteleostomi</taxon>
        <taxon>Actinopterygii</taxon>
        <taxon>Neopterygii</taxon>
        <taxon>Teleostei</taxon>
        <taxon>Anguilliformes</taxon>
        <taxon>Anguillidae</taxon>
        <taxon>Anguilla</taxon>
    </lineage>
</organism>
<dbReference type="AlphaFoldDB" id="A0A0E9X3Z5"/>
<reference evidence="1" key="2">
    <citation type="journal article" date="2015" name="Fish Shellfish Immunol.">
        <title>Early steps in the European eel (Anguilla anguilla)-Vibrio vulnificus interaction in the gills: Role of the RtxA13 toxin.</title>
        <authorList>
            <person name="Callol A."/>
            <person name="Pajuelo D."/>
            <person name="Ebbesson L."/>
            <person name="Teles M."/>
            <person name="MacKenzie S."/>
            <person name="Amaro C."/>
        </authorList>
    </citation>
    <scope>NUCLEOTIDE SEQUENCE</scope>
</reference>
<name>A0A0E9X3Z5_ANGAN</name>
<protein>
    <submittedName>
        <fullName evidence="1">Uncharacterized protein</fullName>
    </submittedName>
</protein>
<gene>
    <name evidence="2" type="ORF">ANANG_G00176090</name>
</gene>